<name>A0A178MQ15_9PROT</name>
<protein>
    <submittedName>
        <fullName evidence="4">Uncharacterized protein</fullName>
    </submittedName>
</protein>
<evidence type="ECO:0000313" key="4">
    <source>
        <dbReference type="EMBL" id="OAN50165.1"/>
    </source>
</evidence>
<keyword evidence="2" id="KW-0081">Bacteriolytic enzyme</keyword>
<evidence type="ECO:0000256" key="1">
    <source>
        <dbReference type="ARBA" id="ARBA00022529"/>
    </source>
</evidence>
<dbReference type="AlphaFoldDB" id="A0A178MQ15"/>
<dbReference type="InterPro" id="IPR023346">
    <property type="entry name" value="Lysozyme-like_dom_sf"/>
</dbReference>
<proteinExistence type="predicted"/>
<evidence type="ECO:0000256" key="2">
    <source>
        <dbReference type="ARBA" id="ARBA00022638"/>
    </source>
</evidence>
<keyword evidence="5" id="KW-1185">Reference proteome</keyword>
<dbReference type="EMBL" id="LWQT01000055">
    <property type="protein sequence ID" value="OAN50165.1"/>
    <property type="molecule type" value="Genomic_DNA"/>
</dbReference>
<reference evidence="4 5" key="1">
    <citation type="submission" date="2016-04" db="EMBL/GenBank/DDBJ databases">
        <title>Draft genome sequence of freshwater magnetotactic bacteria Magnetospirillum marisnigri SP-1 and Magnetospirillum moscoviense BB-1.</title>
        <authorList>
            <person name="Koziaeva V."/>
            <person name="Dziuba M.V."/>
            <person name="Ivanov T.M."/>
            <person name="Kuznetsov B."/>
            <person name="Grouzdev D.S."/>
        </authorList>
    </citation>
    <scope>NUCLEOTIDE SEQUENCE [LARGE SCALE GENOMIC DNA]</scope>
    <source>
        <strain evidence="4 5">SP-1</strain>
    </source>
</reference>
<dbReference type="GO" id="GO:0031640">
    <property type="term" value="P:killing of cells of another organism"/>
    <property type="evidence" value="ECO:0007669"/>
    <property type="project" value="UniProtKB-KW"/>
</dbReference>
<dbReference type="Proteomes" id="UP000078428">
    <property type="component" value="Unassembled WGS sequence"/>
</dbReference>
<dbReference type="InterPro" id="IPR023347">
    <property type="entry name" value="Lysozyme_dom_sf"/>
</dbReference>
<dbReference type="GO" id="GO:0003796">
    <property type="term" value="F:lysozyme activity"/>
    <property type="evidence" value="ECO:0007669"/>
    <property type="project" value="InterPro"/>
</dbReference>
<keyword evidence="1" id="KW-0929">Antimicrobial</keyword>
<evidence type="ECO:0000256" key="3">
    <source>
        <dbReference type="SAM" id="MobiDB-lite"/>
    </source>
</evidence>
<dbReference type="GO" id="GO:0042742">
    <property type="term" value="P:defense response to bacterium"/>
    <property type="evidence" value="ECO:0007669"/>
    <property type="project" value="UniProtKB-KW"/>
</dbReference>
<organism evidence="4 5">
    <name type="scientific">Paramagnetospirillum marisnigri</name>
    <dbReference type="NCBI Taxonomy" id="1285242"/>
    <lineage>
        <taxon>Bacteria</taxon>
        <taxon>Pseudomonadati</taxon>
        <taxon>Pseudomonadota</taxon>
        <taxon>Alphaproteobacteria</taxon>
        <taxon>Rhodospirillales</taxon>
        <taxon>Magnetospirillaceae</taxon>
        <taxon>Paramagnetospirillum</taxon>
    </lineage>
</organism>
<sequence length="393" mass="43039">MAFKHFAAQARSPPEWAFFFATRRTIMPEIIRRSPMPPTKLSQQDYTSAVANHLKTFEGAVPRIYTDDYGIPTMGSGVALAVRNGSGRFILRDLSAIGGEISGDLTKPYRFAPAETKLLNDTVGKLNDPKLDPDAKKREAQKLIPEYRPGAETADKNKFGFSLSDERIAKQAETAWSEHRERAFDTVRQQADKRGWSKEQTDAYIESLKGTRQEIALTSMAFNGVPAPKATGAMLDNDPATMRKEILYDSNADESRGIATRRRAEADLATGSPSGWKPEEQAKWKAVENSTEAKAYRKAYPKAFEQGQPSPDTKDPMSTDSLIERLKANPLPRFEGQPAPWPTASQWPQPKDGGADGADEGDGGGGPGPQDAPMGQTDPEDFTRSFGSGLGLL</sequence>
<feature type="region of interest" description="Disordered" evidence="3">
    <location>
        <begin position="331"/>
        <end position="393"/>
    </location>
</feature>
<dbReference type="SUPFAM" id="SSF53955">
    <property type="entry name" value="Lysozyme-like"/>
    <property type="match status" value="1"/>
</dbReference>
<evidence type="ECO:0000313" key="5">
    <source>
        <dbReference type="Proteomes" id="UP000078428"/>
    </source>
</evidence>
<dbReference type="STRING" id="1285242.A6A04_01775"/>
<comment type="caution">
    <text evidence="4">The sequence shown here is derived from an EMBL/GenBank/DDBJ whole genome shotgun (WGS) entry which is preliminary data.</text>
</comment>
<dbReference type="Gene3D" id="1.10.530.40">
    <property type="match status" value="1"/>
</dbReference>
<feature type="compositionally biased region" description="Basic and acidic residues" evidence="3">
    <location>
        <begin position="277"/>
        <end position="286"/>
    </location>
</feature>
<gene>
    <name evidence="4" type="ORF">A6A04_01775</name>
</gene>
<accession>A0A178MQ15</accession>
<feature type="region of interest" description="Disordered" evidence="3">
    <location>
        <begin position="265"/>
        <end position="288"/>
    </location>
</feature>